<dbReference type="Proteomes" id="UP000092993">
    <property type="component" value="Unassembled WGS sequence"/>
</dbReference>
<evidence type="ECO:0008006" key="3">
    <source>
        <dbReference type="Google" id="ProtNLM"/>
    </source>
</evidence>
<keyword evidence="2" id="KW-1185">Reference proteome</keyword>
<dbReference type="InterPro" id="IPR032675">
    <property type="entry name" value="LRR_dom_sf"/>
</dbReference>
<dbReference type="InterPro" id="IPR036047">
    <property type="entry name" value="F-box-like_dom_sf"/>
</dbReference>
<evidence type="ECO:0000313" key="1">
    <source>
        <dbReference type="EMBL" id="OBZ72251.1"/>
    </source>
</evidence>
<gene>
    <name evidence="1" type="ORF">A0H81_07922</name>
</gene>
<comment type="caution">
    <text evidence="1">The sequence shown here is derived from an EMBL/GenBank/DDBJ whole genome shotgun (WGS) entry which is preliminary data.</text>
</comment>
<dbReference type="OMA" id="HISRCLP"/>
<accession>A0A1C7M5R0</accession>
<dbReference type="OrthoDB" id="2801112at2759"/>
<dbReference type="SUPFAM" id="SSF52047">
    <property type="entry name" value="RNI-like"/>
    <property type="match status" value="1"/>
</dbReference>
<organism evidence="1 2">
    <name type="scientific">Grifola frondosa</name>
    <name type="common">Maitake</name>
    <name type="synonym">Polyporus frondosus</name>
    <dbReference type="NCBI Taxonomy" id="5627"/>
    <lineage>
        <taxon>Eukaryota</taxon>
        <taxon>Fungi</taxon>
        <taxon>Dikarya</taxon>
        <taxon>Basidiomycota</taxon>
        <taxon>Agaricomycotina</taxon>
        <taxon>Agaricomycetes</taxon>
        <taxon>Polyporales</taxon>
        <taxon>Grifolaceae</taxon>
        <taxon>Grifola</taxon>
    </lineage>
</organism>
<dbReference type="EMBL" id="LUGG01000009">
    <property type="protein sequence ID" value="OBZ72251.1"/>
    <property type="molecule type" value="Genomic_DNA"/>
</dbReference>
<evidence type="ECO:0000313" key="2">
    <source>
        <dbReference type="Proteomes" id="UP000092993"/>
    </source>
</evidence>
<dbReference type="Gene3D" id="3.80.10.10">
    <property type="entry name" value="Ribonuclease Inhibitor"/>
    <property type="match status" value="1"/>
</dbReference>
<protein>
    <recommendedName>
        <fullName evidence="3">F-box domain-containing protein</fullName>
    </recommendedName>
</protein>
<sequence length="685" mass="79509">MNSRFLLDSQLLSPSYAYNIAPAAFLDQCEARTDAKLQPFRKRLVDFMRDFRPRNESPLNGDYNFCAKFRVADIFDTIYGFHTGSLDMDGRREERYRFATYRLDIVRRYFDMVLAHSTKLEQPQSDGGRKRGWVQYKVSPSSALEIFKQRCNLGVYDIVWLNGFFEDLTQYQTAHPEPQFQRVFLLHLPTELLRYILDLSTPEGARVLGATCHTLHEIAVDYIYRSRLLVLTANLGTPDEDGNVPMHNDELPGYLRRQAHTMQRRFVEDAAFLLTSPRILNRMQKLCIHSRWDEGYRTLPGPVDWLKVAGLEPESSARTVFFCRILRGIELILAHSRALLELRLFSIPLTPTMITFIGAQNTIHTLELCSCRFTVPEEPYHQPLDMMSVMNASLTVREQDSEGLPNVFTFLPNLRTLMLSGREDFSLLVPDEHVREVSNPFRTLERVYFRYFEPSVVDELSEWIRSSATKFGGLHLTHFKMHTATGMLREDVESLIDALHGTPLQTLVLEGVSYVGPDLFQRIAEAFPRLNALTVINRTNRQSKLRSNIWPHPAWEYAQQFAGFQCLKYFGWNFSLEPRYVGTTFDLQYFEDGYPNEQNGEDEDWELCFEDWTCVASVFLAYCKTLRTLAFLDPSVAATRFDVSKDEDGKHVIREIQPGYRMVGPRPYEVDEFNPDDRSFHLWQV</sequence>
<name>A0A1C7M5R0_GRIFR</name>
<dbReference type="STRING" id="5627.A0A1C7M5R0"/>
<reference evidence="1 2" key="1">
    <citation type="submission" date="2016-03" db="EMBL/GenBank/DDBJ databases">
        <title>Whole genome sequencing of Grifola frondosa 9006-11.</title>
        <authorList>
            <person name="Min B."/>
            <person name="Park H."/>
            <person name="Kim J.-G."/>
            <person name="Cho H."/>
            <person name="Oh Y.-L."/>
            <person name="Kong W.-S."/>
            <person name="Choi I.-G."/>
        </authorList>
    </citation>
    <scope>NUCLEOTIDE SEQUENCE [LARGE SCALE GENOMIC DNA]</scope>
    <source>
        <strain evidence="1 2">9006-11</strain>
    </source>
</reference>
<dbReference type="SUPFAM" id="SSF81383">
    <property type="entry name" value="F-box domain"/>
    <property type="match status" value="1"/>
</dbReference>
<dbReference type="AlphaFoldDB" id="A0A1C7M5R0"/>
<proteinExistence type="predicted"/>